<proteinExistence type="predicted"/>
<reference evidence="2 3" key="1">
    <citation type="journal article" date="2016" name="DNA Res.">
        <title>The draft genome of MD-2 pineapple using hybrid error correction of long reads.</title>
        <authorList>
            <person name="Redwan R.M."/>
            <person name="Saidin A."/>
            <person name="Kumar S.V."/>
        </authorList>
    </citation>
    <scope>NUCLEOTIDE SEQUENCE [LARGE SCALE GENOMIC DNA]</scope>
    <source>
        <strain evidence="3">cv. MD2</strain>
        <tissue evidence="2">Leaf</tissue>
    </source>
</reference>
<dbReference type="AlphaFoldDB" id="A0A199VZP9"/>
<accession>A0A199VZP9</accession>
<name>A0A199VZP9_ANACO</name>
<organism evidence="2 3">
    <name type="scientific">Ananas comosus</name>
    <name type="common">Pineapple</name>
    <name type="synonym">Ananas ananas</name>
    <dbReference type="NCBI Taxonomy" id="4615"/>
    <lineage>
        <taxon>Eukaryota</taxon>
        <taxon>Viridiplantae</taxon>
        <taxon>Streptophyta</taxon>
        <taxon>Embryophyta</taxon>
        <taxon>Tracheophyta</taxon>
        <taxon>Spermatophyta</taxon>
        <taxon>Magnoliopsida</taxon>
        <taxon>Liliopsida</taxon>
        <taxon>Poales</taxon>
        <taxon>Bromeliaceae</taxon>
        <taxon>Bromelioideae</taxon>
        <taxon>Ananas</taxon>
    </lineage>
</organism>
<evidence type="ECO:0000313" key="2">
    <source>
        <dbReference type="EMBL" id="OAY82504.1"/>
    </source>
</evidence>
<feature type="compositionally biased region" description="Acidic residues" evidence="1">
    <location>
        <begin position="155"/>
        <end position="168"/>
    </location>
</feature>
<dbReference type="Proteomes" id="UP000092600">
    <property type="component" value="Unassembled WGS sequence"/>
</dbReference>
<gene>
    <name evidence="2" type="ORF">ACMD2_19776</name>
</gene>
<evidence type="ECO:0000313" key="3">
    <source>
        <dbReference type="Proteomes" id="UP000092600"/>
    </source>
</evidence>
<evidence type="ECO:0000256" key="1">
    <source>
        <dbReference type="SAM" id="MobiDB-lite"/>
    </source>
</evidence>
<comment type="caution">
    <text evidence="2">The sequence shown here is derived from an EMBL/GenBank/DDBJ whole genome shotgun (WGS) entry which is preliminary data.</text>
</comment>
<dbReference type="EMBL" id="LSRQ01000480">
    <property type="protein sequence ID" value="OAY82504.1"/>
    <property type="molecule type" value="Genomic_DNA"/>
</dbReference>
<feature type="non-terminal residue" evidence="2">
    <location>
        <position position="190"/>
    </location>
</feature>
<feature type="region of interest" description="Disordered" evidence="1">
    <location>
        <begin position="140"/>
        <end position="190"/>
    </location>
</feature>
<protein>
    <submittedName>
        <fullName evidence="2">Uncharacterized protein</fullName>
    </submittedName>
</protein>
<sequence>MASTEGIDPSGVDHGEGQTAPILHHLTHGDLPKSPIARHAGEIVCRYVAIGRIGIPEFVVLVEGDVDFDDGAVGVPRDREVLRLDVGGILDREPQPVVERQIPRDREDEVGGGGERGGAATARVWGEVKREEYLVTSFRTSEDAGGAGLGGAAAEELDAAEPDAEDAVELAPAARRRPLEHGADGGAAAE</sequence>